<dbReference type="Proteomes" id="UP000245362">
    <property type="component" value="Unassembled WGS sequence"/>
</dbReference>
<dbReference type="Pfam" id="PF00571">
    <property type="entry name" value="CBS"/>
    <property type="match status" value="2"/>
</dbReference>
<gene>
    <name evidence="4" type="ORF">DI392_03305</name>
</gene>
<evidence type="ECO:0000313" key="4">
    <source>
        <dbReference type="EMBL" id="PWI35303.1"/>
    </source>
</evidence>
<dbReference type="EMBL" id="QFWT01000001">
    <property type="protein sequence ID" value="PWI35303.1"/>
    <property type="molecule type" value="Genomic_DNA"/>
</dbReference>
<dbReference type="PROSITE" id="PS51371">
    <property type="entry name" value="CBS"/>
    <property type="match status" value="2"/>
</dbReference>
<dbReference type="Gene3D" id="3.10.580.10">
    <property type="entry name" value="CBS-domain"/>
    <property type="match status" value="1"/>
</dbReference>
<name>A0A2U3BEV7_9VIBR</name>
<dbReference type="PANTHER" id="PTHR43080:SF2">
    <property type="entry name" value="CBS DOMAIN-CONTAINING PROTEIN"/>
    <property type="match status" value="1"/>
</dbReference>
<dbReference type="InterPro" id="IPR000644">
    <property type="entry name" value="CBS_dom"/>
</dbReference>
<reference evidence="4 5" key="1">
    <citation type="submission" date="2018-05" db="EMBL/GenBank/DDBJ databases">
        <title>Vibrio limimaris sp. nov., isolated from marine sediment.</title>
        <authorList>
            <person name="Li C.-M."/>
        </authorList>
    </citation>
    <scope>NUCLEOTIDE SEQUENCE [LARGE SCALE GENOMIC DNA]</scope>
    <source>
        <strain evidence="4 5">E4404</strain>
    </source>
</reference>
<dbReference type="OrthoDB" id="9802114at2"/>
<evidence type="ECO:0000256" key="1">
    <source>
        <dbReference type="ARBA" id="ARBA00023122"/>
    </source>
</evidence>
<dbReference type="AlphaFoldDB" id="A0A2U3BEV7"/>
<dbReference type="PANTHER" id="PTHR43080">
    <property type="entry name" value="CBS DOMAIN-CONTAINING PROTEIN CBSX3, MITOCHONDRIAL"/>
    <property type="match status" value="1"/>
</dbReference>
<comment type="caution">
    <text evidence="4">The sequence shown here is derived from an EMBL/GenBank/DDBJ whole genome shotgun (WGS) entry which is preliminary data.</text>
</comment>
<evidence type="ECO:0000256" key="2">
    <source>
        <dbReference type="PROSITE-ProRule" id="PRU00703"/>
    </source>
</evidence>
<accession>A0A2U3BEV7</accession>
<organism evidence="4 5">
    <name type="scientific">Vibrio albus</name>
    <dbReference type="NCBI Taxonomy" id="2200953"/>
    <lineage>
        <taxon>Bacteria</taxon>
        <taxon>Pseudomonadati</taxon>
        <taxon>Pseudomonadota</taxon>
        <taxon>Gammaproteobacteria</taxon>
        <taxon>Vibrionales</taxon>
        <taxon>Vibrionaceae</taxon>
        <taxon>Vibrio</taxon>
    </lineage>
</organism>
<keyword evidence="5" id="KW-1185">Reference proteome</keyword>
<dbReference type="SMART" id="SM00116">
    <property type="entry name" value="CBS"/>
    <property type="match status" value="2"/>
</dbReference>
<feature type="domain" description="CBS" evidence="3">
    <location>
        <begin position="8"/>
        <end position="67"/>
    </location>
</feature>
<sequence length="159" mass="17867">MIKVEDMMTRNPHTLLRSNSLADAKHLMEEHDIRHIPVVDVDGVLLGVVTQRDVLSAQESSLQGISEENSHTLTTSLNEAMRKNVMTVAPQAGLKESAYYMQKHKVGCLPVVAHHKLVGIITDSDFVTIAIHLLELQENTEPDEMEDEIDMMDEDFSDF</sequence>
<dbReference type="SUPFAM" id="SSF54631">
    <property type="entry name" value="CBS-domain pair"/>
    <property type="match status" value="1"/>
</dbReference>
<dbReference type="CDD" id="cd04584">
    <property type="entry name" value="CBS_pair_AcuB_like"/>
    <property type="match status" value="1"/>
</dbReference>
<proteinExistence type="predicted"/>
<dbReference type="InterPro" id="IPR046342">
    <property type="entry name" value="CBS_dom_sf"/>
</dbReference>
<dbReference type="RefSeq" id="WP_109318455.1">
    <property type="nucleotide sequence ID" value="NZ_QFWT01000001.1"/>
</dbReference>
<evidence type="ECO:0000259" key="3">
    <source>
        <dbReference type="PROSITE" id="PS51371"/>
    </source>
</evidence>
<protein>
    <submittedName>
        <fullName evidence="4">Acetoin utilization protein AcuB</fullName>
    </submittedName>
</protein>
<dbReference type="InterPro" id="IPR051257">
    <property type="entry name" value="Diverse_CBS-Domain"/>
</dbReference>
<evidence type="ECO:0000313" key="5">
    <source>
        <dbReference type="Proteomes" id="UP000245362"/>
    </source>
</evidence>
<keyword evidence="1 2" id="KW-0129">CBS domain</keyword>
<feature type="domain" description="CBS" evidence="3">
    <location>
        <begin position="81"/>
        <end position="136"/>
    </location>
</feature>